<dbReference type="GO" id="GO:0046872">
    <property type="term" value="F:metal ion binding"/>
    <property type="evidence" value="ECO:0007669"/>
    <property type="project" value="UniProtKB-KW"/>
</dbReference>
<dbReference type="Proteomes" id="UP000184240">
    <property type="component" value="Unassembled WGS sequence"/>
</dbReference>
<keyword evidence="2" id="KW-0378">Hydrolase</keyword>
<protein>
    <submittedName>
        <fullName evidence="4">Peptidoglycan/xylan/chitin deacetylase (PgdA/CDA1 family)</fullName>
    </submittedName>
    <submittedName>
        <fullName evidence="5">Peptidoglycan/xylan/chitin deacetylase, PgdA/CDA1 family</fullName>
    </submittedName>
</protein>
<evidence type="ECO:0000313" key="4">
    <source>
        <dbReference type="EMBL" id="RXG29407.1"/>
    </source>
</evidence>
<dbReference type="GO" id="GO:0016810">
    <property type="term" value="F:hydrolase activity, acting on carbon-nitrogen (but not peptide) bonds"/>
    <property type="evidence" value="ECO:0007669"/>
    <property type="project" value="InterPro"/>
</dbReference>
<feature type="domain" description="NodB homology" evidence="3">
    <location>
        <begin position="34"/>
        <end position="214"/>
    </location>
</feature>
<dbReference type="GO" id="GO:0005975">
    <property type="term" value="P:carbohydrate metabolic process"/>
    <property type="evidence" value="ECO:0007669"/>
    <property type="project" value="InterPro"/>
</dbReference>
<dbReference type="PANTHER" id="PTHR10587">
    <property type="entry name" value="GLYCOSYL TRANSFERASE-RELATED"/>
    <property type="match status" value="1"/>
</dbReference>
<evidence type="ECO:0000256" key="1">
    <source>
        <dbReference type="ARBA" id="ARBA00022723"/>
    </source>
</evidence>
<keyword evidence="1" id="KW-0479">Metal-binding</keyword>
<accession>A0A1M5YQ40</accession>
<dbReference type="InterPro" id="IPR011330">
    <property type="entry name" value="Glyco_hydro/deAcase_b/a-brl"/>
</dbReference>
<dbReference type="PROSITE" id="PS51677">
    <property type="entry name" value="NODB"/>
    <property type="match status" value="1"/>
</dbReference>
<dbReference type="CDD" id="cd10917">
    <property type="entry name" value="CE4_NodB_like_6s_7s"/>
    <property type="match status" value="1"/>
</dbReference>
<dbReference type="GO" id="GO:0016020">
    <property type="term" value="C:membrane"/>
    <property type="evidence" value="ECO:0007669"/>
    <property type="project" value="TreeGrafter"/>
</dbReference>
<dbReference type="PANTHER" id="PTHR10587:SF133">
    <property type="entry name" value="CHITIN DEACETYLASE 1-RELATED"/>
    <property type="match status" value="1"/>
</dbReference>
<keyword evidence="7" id="KW-1185">Reference proteome</keyword>
<reference evidence="4 7" key="3">
    <citation type="submission" date="2018-07" db="EMBL/GenBank/DDBJ databases">
        <title>Leeuwenhoekiella genomics.</title>
        <authorList>
            <person name="Tahon G."/>
            <person name="Willems A."/>
        </authorList>
    </citation>
    <scope>NUCLEOTIDE SEQUENCE [LARGE SCALE GENOMIC DNA]</scope>
    <source>
        <strain evidence="4 7">LMG 24856</strain>
    </source>
</reference>
<proteinExistence type="predicted"/>
<dbReference type="RefSeq" id="WP_072983088.1">
    <property type="nucleotide sequence ID" value="NZ_FQXT01000004.1"/>
</dbReference>
<sequence>MKLKFDLPVKTPKLLKRLYSGYVWDKYATSATEKTLYLTFDDGPIPDVTPWVLELLKAYNAEATFFCIGNNISKNPEIFQQLVSSSHSIGNHTYNHLKGWKTTTETYLANAFKTEEIISRFTTPQNLFRPPYGKIKRSQAKALKKRGYHIIMYDAIAYDWDQKLDGKTCADYIINNAQPGSIVVFHDSLKAEKNMKIALPMVLQHFTEAGYTFKPL</sequence>
<dbReference type="AlphaFoldDB" id="A0A1M5YQ40"/>
<evidence type="ECO:0000313" key="6">
    <source>
        <dbReference type="Proteomes" id="UP000184240"/>
    </source>
</evidence>
<dbReference type="InterPro" id="IPR050248">
    <property type="entry name" value="Polysacc_deacetylase_ArnD"/>
</dbReference>
<evidence type="ECO:0000259" key="3">
    <source>
        <dbReference type="PROSITE" id="PS51677"/>
    </source>
</evidence>
<name>A0A1M5YQ40_9FLAO</name>
<dbReference type="Pfam" id="PF01522">
    <property type="entry name" value="Polysacc_deac_1"/>
    <property type="match status" value="1"/>
</dbReference>
<dbReference type="InterPro" id="IPR002509">
    <property type="entry name" value="NODB_dom"/>
</dbReference>
<organism evidence="5 6">
    <name type="scientific">Leeuwenhoekiella palythoae</name>
    <dbReference type="NCBI Taxonomy" id="573501"/>
    <lineage>
        <taxon>Bacteria</taxon>
        <taxon>Pseudomonadati</taxon>
        <taxon>Bacteroidota</taxon>
        <taxon>Flavobacteriia</taxon>
        <taxon>Flavobacteriales</taxon>
        <taxon>Flavobacteriaceae</taxon>
        <taxon>Leeuwenhoekiella</taxon>
    </lineage>
</organism>
<evidence type="ECO:0000313" key="7">
    <source>
        <dbReference type="Proteomes" id="UP000290037"/>
    </source>
</evidence>
<dbReference type="EMBL" id="QOVN01000003">
    <property type="protein sequence ID" value="RXG29407.1"/>
    <property type="molecule type" value="Genomic_DNA"/>
</dbReference>
<dbReference type="Proteomes" id="UP000290037">
    <property type="component" value="Unassembled WGS sequence"/>
</dbReference>
<evidence type="ECO:0000256" key="2">
    <source>
        <dbReference type="ARBA" id="ARBA00022801"/>
    </source>
</evidence>
<dbReference type="STRING" id="573501.SAMN04487999_2231"/>
<evidence type="ECO:0000313" key="5">
    <source>
        <dbReference type="EMBL" id="SHI14192.1"/>
    </source>
</evidence>
<reference evidence="6" key="1">
    <citation type="submission" date="2016-11" db="EMBL/GenBank/DDBJ databases">
        <authorList>
            <person name="Varghese N."/>
            <person name="Submissions S."/>
        </authorList>
    </citation>
    <scope>NUCLEOTIDE SEQUENCE [LARGE SCALE GENOMIC DNA]</scope>
    <source>
        <strain evidence="6">DSM 19859</strain>
    </source>
</reference>
<dbReference type="SUPFAM" id="SSF88713">
    <property type="entry name" value="Glycoside hydrolase/deacetylase"/>
    <property type="match status" value="1"/>
</dbReference>
<reference evidence="5" key="2">
    <citation type="submission" date="2016-11" db="EMBL/GenBank/DDBJ databases">
        <authorList>
            <person name="Jaros S."/>
            <person name="Januszkiewicz K."/>
            <person name="Wedrychowicz H."/>
        </authorList>
    </citation>
    <scope>NUCLEOTIDE SEQUENCE [LARGE SCALE GENOMIC DNA]</scope>
    <source>
        <strain evidence="5">DSM 19859</strain>
    </source>
</reference>
<gene>
    <name evidence="4" type="ORF">DSM01_1506</name>
    <name evidence="5" type="ORF">SAMN04487999_2231</name>
</gene>
<dbReference type="EMBL" id="FQXT01000004">
    <property type="protein sequence ID" value="SHI14192.1"/>
    <property type="molecule type" value="Genomic_DNA"/>
</dbReference>
<dbReference type="OrthoDB" id="9812065at2"/>
<dbReference type="Gene3D" id="3.20.20.370">
    <property type="entry name" value="Glycoside hydrolase/deacetylase"/>
    <property type="match status" value="1"/>
</dbReference>